<feature type="transmembrane region" description="Helical" evidence="10">
    <location>
        <begin position="329"/>
        <end position="349"/>
    </location>
</feature>
<feature type="transmembrane region" description="Helical" evidence="10">
    <location>
        <begin position="480"/>
        <end position="502"/>
    </location>
</feature>
<dbReference type="PANTHER" id="PTHR31961:SF3">
    <property type="entry name" value="SENSITIVE TO HIGH EXPRESSION PROTEIN 9, MITOCHONDRIAL"/>
    <property type="match status" value="1"/>
</dbReference>
<keyword evidence="3 10" id="KW-0999">Mitochondrion inner membrane</keyword>
<comment type="subcellular location">
    <subcellularLocation>
        <location evidence="10">Mitochondrion inner membrane</location>
        <topology evidence="10">Multi-pass membrane protein</topology>
    </subcellularLocation>
</comment>
<keyword evidence="2 10" id="KW-0812">Transmembrane</keyword>
<keyword evidence="4 10" id="KW-0809">Transit peptide</keyword>
<evidence type="ECO:0000256" key="12">
    <source>
        <dbReference type="SAM" id="MobiDB-lite"/>
    </source>
</evidence>
<comment type="function">
    <text evidence="9">Required for the maintenance of the structure of the mitochondrial inner membrane. Involved in mitochondrial morphology. Causes growth arrest when highly overexpressed.</text>
</comment>
<sequence length="503" mass="55380">MDALLRPGFRLSVGVVRAANASSFGINPTLRPGRLVSRSAPSALSRSHVAALRLRMYSTDSNSNSNSKPPSSPPPRSSSGPSSSSKSSSEPSSSSASHIPHELENSPFAHLLKKVQQPAPEKPAPSHSDAETAHTPTSSDSAAAASSTSKQKTPSDSASPLPFKKETLHRNLQDTRKILSERFSVFMDNVQNRLVHASATLNTLTGYTPIEAIKHSNAQLETALADAQRRVRSARSHYKTMHTRRAATQHEVTTLLARKDVWTPADLERFTTLYRADHEMESQVTRASEDLVEAETEEQTLSAKLNQGILRRYHEEQVWSDRIRRASTWGTWGLMGVNILLFLVLQFIAEPWKRNRLVKGVVAEEKAVLEEVRDRLDHVMHSMEENLAKAQALAHAPPPVAAELTAPQPAAQEPEPEVPAPPVKHSAPRADNPSYYYFPLPAVALSWKELFSTPKIWREVADDLCSEREVELRMRDATALVLEGMAFGTVVTATVAAVVMGFR</sequence>
<evidence type="ECO:0000256" key="5">
    <source>
        <dbReference type="ARBA" id="ARBA00022989"/>
    </source>
</evidence>
<dbReference type="Proteomes" id="UP000033483">
    <property type="component" value="Unassembled WGS sequence"/>
</dbReference>
<reference evidence="13 14" key="1">
    <citation type="submission" date="2015-03" db="EMBL/GenBank/DDBJ databases">
        <authorList>
            <person name="Radwan O."/>
            <person name="Al-Naeli F.A."/>
            <person name="Rendon G.A."/>
            <person name="Fields C."/>
        </authorList>
    </citation>
    <scope>NUCLEOTIDE SEQUENCE [LARGE SCALE GENOMIC DNA]</scope>
    <source>
        <strain evidence="13">CR-DP1</strain>
    </source>
</reference>
<feature type="region of interest" description="Disordered" evidence="12">
    <location>
        <begin position="59"/>
        <end position="100"/>
    </location>
</feature>
<evidence type="ECO:0000256" key="9">
    <source>
        <dbReference type="ARBA" id="ARBA00024807"/>
    </source>
</evidence>
<evidence type="ECO:0000256" key="4">
    <source>
        <dbReference type="ARBA" id="ARBA00022946"/>
    </source>
</evidence>
<organism evidence="13 14">
    <name type="scientific">Thielaviopsis punctulata</name>
    <dbReference type="NCBI Taxonomy" id="72032"/>
    <lineage>
        <taxon>Eukaryota</taxon>
        <taxon>Fungi</taxon>
        <taxon>Dikarya</taxon>
        <taxon>Ascomycota</taxon>
        <taxon>Pezizomycotina</taxon>
        <taxon>Sordariomycetes</taxon>
        <taxon>Hypocreomycetidae</taxon>
        <taxon>Microascales</taxon>
        <taxon>Ceratocystidaceae</taxon>
        <taxon>Thielaviopsis</taxon>
    </lineage>
</organism>
<comment type="caution">
    <text evidence="13">The sequence shown here is derived from an EMBL/GenBank/DDBJ whole genome shotgun (WGS) entry which is preliminary data.</text>
</comment>
<evidence type="ECO:0000256" key="2">
    <source>
        <dbReference type="ARBA" id="ARBA00022692"/>
    </source>
</evidence>
<evidence type="ECO:0000256" key="3">
    <source>
        <dbReference type="ARBA" id="ARBA00022792"/>
    </source>
</evidence>
<feature type="region of interest" description="Disordered" evidence="12">
    <location>
        <begin position="406"/>
        <end position="425"/>
    </location>
</feature>
<feature type="region of interest" description="Disordered" evidence="12">
    <location>
        <begin position="24"/>
        <end position="43"/>
    </location>
</feature>
<evidence type="ECO:0000256" key="1">
    <source>
        <dbReference type="ARBA" id="ARBA00007472"/>
    </source>
</evidence>
<evidence type="ECO:0000256" key="10">
    <source>
        <dbReference type="RuleBase" id="RU364128"/>
    </source>
</evidence>
<evidence type="ECO:0000256" key="6">
    <source>
        <dbReference type="ARBA" id="ARBA00023054"/>
    </source>
</evidence>
<protein>
    <recommendedName>
        <fullName evidence="10">Sensitive to high expression protein 9, mitochondrial</fullName>
    </recommendedName>
</protein>
<evidence type="ECO:0000256" key="7">
    <source>
        <dbReference type="ARBA" id="ARBA00023128"/>
    </source>
</evidence>
<evidence type="ECO:0000256" key="11">
    <source>
        <dbReference type="SAM" id="Coils"/>
    </source>
</evidence>
<keyword evidence="6 11" id="KW-0175">Coiled coil</keyword>
<evidence type="ECO:0000313" key="13">
    <source>
        <dbReference type="EMBL" id="KKA30405.1"/>
    </source>
</evidence>
<proteinExistence type="inferred from homology"/>
<comment type="similarity">
    <text evidence="1 10">Belongs to the SHE9 family.</text>
</comment>
<dbReference type="AlphaFoldDB" id="A0A0F4ZJL6"/>
<dbReference type="PANTHER" id="PTHR31961">
    <property type="entry name" value="SENSITIVE TO HIGH EXPRESSION PROTEIN 9, MITOCHONDRIAL"/>
    <property type="match status" value="1"/>
</dbReference>
<feature type="compositionally biased region" description="Low complexity" evidence="12">
    <location>
        <begin position="133"/>
        <end position="155"/>
    </location>
</feature>
<feature type="region of interest" description="Disordered" evidence="12">
    <location>
        <begin position="115"/>
        <end position="169"/>
    </location>
</feature>
<gene>
    <name evidence="13" type="ORF">TD95_005067</name>
</gene>
<evidence type="ECO:0000313" key="14">
    <source>
        <dbReference type="Proteomes" id="UP000033483"/>
    </source>
</evidence>
<name>A0A0F4ZJL6_9PEZI</name>
<keyword evidence="14" id="KW-1185">Reference proteome</keyword>
<dbReference type="InterPro" id="IPR008839">
    <property type="entry name" value="MDM33_fungi"/>
</dbReference>
<comment type="subunit">
    <text evidence="10">Homooligomer.</text>
</comment>
<keyword evidence="5 10" id="KW-1133">Transmembrane helix</keyword>
<dbReference type="EMBL" id="LAEV01000404">
    <property type="protein sequence ID" value="KKA30405.1"/>
    <property type="molecule type" value="Genomic_DNA"/>
</dbReference>
<feature type="compositionally biased region" description="Low complexity" evidence="12">
    <location>
        <begin position="77"/>
        <end position="97"/>
    </location>
</feature>
<dbReference type="OrthoDB" id="5595506at2759"/>
<dbReference type="GO" id="GO:0007007">
    <property type="term" value="P:inner mitochondrial membrane organization"/>
    <property type="evidence" value="ECO:0007669"/>
    <property type="project" value="TreeGrafter"/>
</dbReference>
<dbReference type="GO" id="GO:0005743">
    <property type="term" value="C:mitochondrial inner membrane"/>
    <property type="evidence" value="ECO:0007669"/>
    <property type="project" value="UniProtKB-SubCell"/>
</dbReference>
<evidence type="ECO:0000256" key="8">
    <source>
        <dbReference type="ARBA" id="ARBA00023136"/>
    </source>
</evidence>
<keyword evidence="7 10" id="KW-0496">Mitochondrion</keyword>
<keyword evidence="8 10" id="KW-0472">Membrane</keyword>
<accession>A0A0F4ZJL6</accession>
<dbReference type="Pfam" id="PF05546">
    <property type="entry name" value="She9_MDM33"/>
    <property type="match status" value="1"/>
</dbReference>
<feature type="coiled-coil region" evidence="11">
    <location>
        <begin position="210"/>
        <end position="237"/>
    </location>
</feature>